<organism evidence="1 2">
    <name type="scientific">Gloeophyllum trabeum (strain ATCC 11539 / FP-39264 / Madison 617)</name>
    <name type="common">Brown rot fungus</name>
    <dbReference type="NCBI Taxonomy" id="670483"/>
    <lineage>
        <taxon>Eukaryota</taxon>
        <taxon>Fungi</taxon>
        <taxon>Dikarya</taxon>
        <taxon>Basidiomycota</taxon>
        <taxon>Agaricomycotina</taxon>
        <taxon>Agaricomycetes</taxon>
        <taxon>Gloeophyllales</taxon>
        <taxon>Gloeophyllaceae</taxon>
        <taxon>Gloeophyllum</taxon>
    </lineage>
</organism>
<keyword evidence="2" id="KW-1185">Reference proteome</keyword>
<dbReference type="EMBL" id="KB469315">
    <property type="protein sequence ID" value="EPQ50522.1"/>
    <property type="molecule type" value="Genomic_DNA"/>
</dbReference>
<evidence type="ECO:0000313" key="1">
    <source>
        <dbReference type="EMBL" id="EPQ50522.1"/>
    </source>
</evidence>
<gene>
    <name evidence="1" type="ORF">GLOTRDRAFT_50449</name>
</gene>
<dbReference type="OrthoDB" id="2523383at2759"/>
<sequence>MSSLADELPVYASSSALVHLPRSLQKPQYKEINRDALASVEPGLRDVPVEYVLRGIAKQASEMLAAISAVSQSVPKALPRTGLPSGFSASVPPQVAHSAPTHVLAVASAGNAAPNVTLIPTHHLVLAAHCANVPGLPRSAPSNGGRVMLPVVPFTVPSASTFAILHSYLYTKRLDSLLNALLPLPAHFVPSTLQSAAQIHGDARKRAAQHVAATLGYSADHLARYVGLVHSLWKNIVSLGVYDKELWQALDLAWDVVVNAVYMANGRQ</sequence>
<proteinExistence type="predicted"/>
<dbReference type="OMA" id="LNARETC"/>
<dbReference type="KEGG" id="gtr:GLOTRDRAFT_50449"/>
<dbReference type="AlphaFoldDB" id="S7PT90"/>
<dbReference type="HOGENOM" id="CLU_059618_0_0_1"/>
<accession>S7PT90</accession>
<evidence type="ECO:0000313" key="2">
    <source>
        <dbReference type="Proteomes" id="UP000030669"/>
    </source>
</evidence>
<dbReference type="eggNOG" id="ENOG502SPX0">
    <property type="taxonomic scope" value="Eukaryota"/>
</dbReference>
<evidence type="ECO:0008006" key="3">
    <source>
        <dbReference type="Google" id="ProtNLM"/>
    </source>
</evidence>
<protein>
    <recommendedName>
        <fullName evidence="3">Clp1-like protein</fullName>
    </recommendedName>
</protein>
<dbReference type="Proteomes" id="UP000030669">
    <property type="component" value="Unassembled WGS sequence"/>
</dbReference>
<dbReference type="GeneID" id="19306735"/>
<dbReference type="RefSeq" id="XP_007870996.1">
    <property type="nucleotide sequence ID" value="XM_007872805.1"/>
</dbReference>
<reference evidence="1 2" key="1">
    <citation type="journal article" date="2012" name="Science">
        <title>The Paleozoic origin of enzymatic lignin decomposition reconstructed from 31 fungal genomes.</title>
        <authorList>
            <person name="Floudas D."/>
            <person name="Binder M."/>
            <person name="Riley R."/>
            <person name="Barry K."/>
            <person name="Blanchette R.A."/>
            <person name="Henrissat B."/>
            <person name="Martinez A.T."/>
            <person name="Otillar R."/>
            <person name="Spatafora J.W."/>
            <person name="Yadav J.S."/>
            <person name="Aerts A."/>
            <person name="Benoit I."/>
            <person name="Boyd A."/>
            <person name="Carlson A."/>
            <person name="Copeland A."/>
            <person name="Coutinho P.M."/>
            <person name="de Vries R.P."/>
            <person name="Ferreira P."/>
            <person name="Findley K."/>
            <person name="Foster B."/>
            <person name="Gaskell J."/>
            <person name="Glotzer D."/>
            <person name="Gorecki P."/>
            <person name="Heitman J."/>
            <person name="Hesse C."/>
            <person name="Hori C."/>
            <person name="Igarashi K."/>
            <person name="Jurgens J.A."/>
            <person name="Kallen N."/>
            <person name="Kersten P."/>
            <person name="Kohler A."/>
            <person name="Kuees U."/>
            <person name="Kumar T.K.A."/>
            <person name="Kuo A."/>
            <person name="LaButti K."/>
            <person name="Larrondo L.F."/>
            <person name="Lindquist E."/>
            <person name="Ling A."/>
            <person name="Lombard V."/>
            <person name="Lucas S."/>
            <person name="Lundell T."/>
            <person name="Martin R."/>
            <person name="McLaughlin D.J."/>
            <person name="Morgenstern I."/>
            <person name="Morin E."/>
            <person name="Murat C."/>
            <person name="Nagy L.G."/>
            <person name="Nolan M."/>
            <person name="Ohm R.A."/>
            <person name="Patyshakuliyeva A."/>
            <person name="Rokas A."/>
            <person name="Ruiz-Duenas F.J."/>
            <person name="Sabat G."/>
            <person name="Salamov A."/>
            <person name="Samejima M."/>
            <person name="Schmutz J."/>
            <person name="Slot J.C."/>
            <person name="St John F."/>
            <person name="Stenlid J."/>
            <person name="Sun H."/>
            <person name="Sun S."/>
            <person name="Syed K."/>
            <person name="Tsang A."/>
            <person name="Wiebenga A."/>
            <person name="Young D."/>
            <person name="Pisabarro A."/>
            <person name="Eastwood D.C."/>
            <person name="Martin F."/>
            <person name="Cullen D."/>
            <person name="Grigoriev I.V."/>
            <person name="Hibbett D.S."/>
        </authorList>
    </citation>
    <scope>NUCLEOTIDE SEQUENCE [LARGE SCALE GENOMIC DNA]</scope>
    <source>
        <strain evidence="1 2">ATCC 11539</strain>
    </source>
</reference>
<name>S7PT90_GLOTA</name>